<feature type="compositionally biased region" description="Basic and acidic residues" evidence="1">
    <location>
        <begin position="1"/>
        <end position="19"/>
    </location>
</feature>
<reference evidence="2 3" key="1">
    <citation type="submission" date="2024-09" db="EMBL/GenBank/DDBJ databases">
        <authorList>
            <person name="Sun Q."/>
            <person name="Mori K."/>
        </authorList>
    </citation>
    <scope>NUCLEOTIDE SEQUENCE [LARGE SCALE GENOMIC DNA]</scope>
    <source>
        <strain evidence="2 3">CCM 3426</strain>
    </source>
</reference>
<feature type="compositionally biased region" description="Low complexity" evidence="1">
    <location>
        <begin position="108"/>
        <end position="122"/>
    </location>
</feature>
<gene>
    <name evidence="2" type="ORF">ACFFV7_40360</name>
</gene>
<dbReference type="RefSeq" id="WP_189653606.1">
    <property type="nucleotide sequence ID" value="NZ_BMRC01000044.1"/>
</dbReference>
<dbReference type="EMBL" id="JBHMEI010000056">
    <property type="protein sequence ID" value="MFB9207497.1"/>
    <property type="molecule type" value="Genomic_DNA"/>
</dbReference>
<feature type="region of interest" description="Disordered" evidence="1">
    <location>
        <begin position="1"/>
        <end position="199"/>
    </location>
</feature>
<sequence>MSTNERDWFSPRTDQHPEDPPPPPPSGPPSPQGPPPEAGAPQAPLPGRPRRRRAGTGRDRATPPPSRPTPPPGYGGTPGGYGGVQPGPGGASGPGAPGTPGGPGGPRGAQAAGAGQAAFGQGAPAGPGFGQGVAGRGRYVHPDQQVWPPAQRESSGGSSTQPLPAIRPGMPAPPPQQTQPHGGGPSEPPAGGPRQNAPQPKRSRLILVAVGAAVASVVAMGLNAYDGYGFYDTTVTDGIETKVIAVAPGQAGKVFNIEWKAALTPTPAPPGSKHGAEVTWLKVDITQKLLDEANATMIAPPDKARLEDRSGRTWTVEFDPGDRPTDRLELGKEYRIEGLAIVPAQVANEVELSFRTSDYRSDTPTQDFFKRDKVGPPVANVLLFRRR</sequence>
<proteinExistence type="predicted"/>
<evidence type="ECO:0000313" key="3">
    <source>
        <dbReference type="Proteomes" id="UP001589647"/>
    </source>
</evidence>
<accession>A0ABV5ISG7</accession>
<evidence type="ECO:0000313" key="2">
    <source>
        <dbReference type="EMBL" id="MFB9207497.1"/>
    </source>
</evidence>
<feature type="compositionally biased region" description="Pro residues" evidence="1">
    <location>
        <begin position="20"/>
        <end position="47"/>
    </location>
</feature>
<comment type="caution">
    <text evidence="2">The sequence shown here is derived from an EMBL/GenBank/DDBJ whole genome shotgun (WGS) entry which is preliminary data.</text>
</comment>
<name>A0ABV5ISG7_9ACTN</name>
<organism evidence="2 3">
    <name type="scientific">Nonomuraea spiralis</name>
    <dbReference type="NCBI Taxonomy" id="46182"/>
    <lineage>
        <taxon>Bacteria</taxon>
        <taxon>Bacillati</taxon>
        <taxon>Actinomycetota</taxon>
        <taxon>Actinomycetes</taxon>
        <taxon>Streptosporangiales</taxon>
        <taxon>Streptosporangiaceae</taxon>
        <taxon>Nonomuraea</taxon>
    </lineage>
</organism>
<dbReference type="Proteomes" id="UP001589647">
    <property type="component" value="Unassembled WGS sequence"/>
</dbReference>
<feature type="compositionally biased region" description="Gly residues" evidence="1">
    <location>
        <begin position="74"/>
        <end position="107"/>
    </location>
</feature>
<feature type="compositionally biased region" description="Gly residues" evidence="1">
    <location>
        <begin position="123"/>
        <end position="135"/>
    </location>
</feature>
<feature type="compositionally biased region" description="Pro residues" evidence="1">
    <location>
        <begin position="62"/>
        <end position="73"/>
    </location>
</feature>
<protein>
    <submittedName>
        <fullName evidence="2">Uncharacterized protein</fullName>
    </submittedName>
</protein>
<feature type="compositionally biased region" description="Polar residues" evidence="1">
    <location>
        <begin position="152"/>
        <end position="161"/>
    </location>
</feature>
<evidence type="ECO:0000256" key="1">
    <source>
        <dbReference type="SAM" id="MobiDB-lite"/>
    </source>
</evidence>
<keyword evidence="3" id="KW-1185">Reference proteome</keyword>